<comment type="caution">
    <text evidence="1">The sequence shown here is derived from an EMBL/GenBank/DDBJ whole genome shotgun (WGS) entry which is preliminary data.</text>
</comment>
<dbReference type="AlphaFoldDB" id="A0A4S8PFX1"/>
<accession>A0A4S8PFX1</accession>
<protein>
    <submittedName>
        <fullName evidence="1">Uncharacterized protein</fullName>
    </submittedName>
</protein>
<proteinExistence type="predicted"/>
<keyword evidence="2" id="KW-1185">Reference proteome</keyword>
<gene>
    <name evidence="1" type="ORF">E9998_11670</name>
</gene>
<name>A0A4S8PFX1_9ACTN</name>
<dbReference type="OrthoDB" id="5187245at2"/>
<reference evidence="1 2" key="1">
    <citation type="journal article" date="2018" name="Int. J. Syst. Evol. Microbiol.">
        <title>Glycomyces paridis sp. nov., isolated from the medicinal plant Paris polyphylla.</title>
        <authorList>
            <person name="Fang X.M."/>
            <person name="Bai J.L."/>
            <person name="Su J."/>
            <person name="Zhao L.L."/>
            <person name="Liu H.Y."/>
            <person name="Ma B.P."/>
            <person name="Zhang Y.Q."/>
            <person name="Yu L.Y."/>
        </authorList>
    </citation>
    <scope>NUCLEOTIDE SEQUENCE [LARGE SCALE GENOMIC DNA]</scope>
    <source>
        <strain evidence="1 2">CPCC 204357</strain>
    </source>
</reference>
<dbReference type="RefSeq" id="WP_136529858.1">
    <property type="nucleotide sequence ID" value="NZ_STGX01000007.1"/>
</dbReference>
<organism evidence="1 2">
    <name type="scientific">Glycomyces paridis</name>
    <dbReference type="NCBI Taxonomy" id="2126555"/>
    <lineage>
        <taxon>Bacteria</taxon>
        <taxon>Bacillati</taxon>
        <taxon>Actinomycetota</taxon>
        <taxon>Actinomycetes</taxon>
        <taxon>Glycomycetales</taxon>
        <taxon>Glycomycetaceae</taxon>
        <taxon>Glycomyces</taxon>
    </lineage>
</organism>
<dbReference type="EMBL" id="STGX01000007">
    <property type="protein sequence ID" value="THV28751.1"/>
    <property type="molecule type" value="Genomic_DNA"/>
</dbReference>
<evidence type="ECO:0000313" key="1">
    <source>
        <dbReference type="EMBL" id="THV28751.1"/>
    </source>
</evidence>
<sequence length="200" mass="21107">MAAVASVGLIALAGCGTEQGAALFVADERVAEPTVDAYVEGIDEFNAAQGEEFVVEDLSSVRGFVVGLVLYTEIGKAAEVEPLSADEIGPVVNQEALAYFTAVGSEYRDLYLEGLGYQEALRADSEPRALTQGEMEIAVAAAAEDPNLAQATIEQLEAAAGFSDDLVGYVDEFDVAVNPRYGDIEISPLPSVFPVEVPQR</sequence>
<evidence type="ECO:0000313" key="2">
    <source>
        <dbReference type="Proteomes" id="UP000305792"/>
    </source>
</evidence>
<dbReference type="Proteomes" id="UP000305792">
    <property type="component" value="Unassembled WGS sequence"/>
</dbReference>